<gene>
    <name evidence="1" type="ORF">F9B85_07620</name>
</gene>
<dbReference type="EMBL" id="WBXO01000005">
    <property type="protein sequence ID" value="KAB2952527.1"/>
    <property type="molecule type" value="Genomic_DNA"/>
</dbReference>
<evidence type="ECO:0000313" key="1">
    <source>
        <dbReference type="EMBL" id="KAB2952527.1"/>
    </source>
</evidence>
<sequence>MTSREDMAMELLSMSLEELEVEAIRLESKCRTSGDMESQIRLSVVRAAMYQRSSQKIYEAERRMAETYKRAKGKSGKVWYVPPKSESQPTRVFYMGRSGKINSANINDMLGDLEEA</sequence>
<reference evidence="1 2" key="1">
    <citation type="submission" date="2019-10" db="EMBL/GenBank/DDBJ databases">
        <title>Whole-genome sequence of the extremophile Heliorestis acidaminivorans DSM 24790.</title>
        <authorList>
            <person name="Kyndt J.A."/>
            <person name="Meyer T.E."/>
        </authorList>
    </citation>
    <scope>NUCLEOTIDE SEQUENCE [LARGE SCALE GENOMIC DNA]</scope>
    <source>
        <strain evidence="1 2">DSM 24790</strain>
    </source>
</reference>
<dbReference type="RefSeq" id="WP_151619804.1">
    <property type="nucleotide sequence ID" value="NZ_WBXO01000005.1"/>
</dbReference>
<comment type="caution">
    <text evidence="1">The sequence shown here is derived from an EMBL/GenBank/DDBJ whole genome shotgun (WGS) entry which is preliminary data.</text>
</comment>
<proteinExistence type="predicted"/>
<dbReference type="Proteomes" id="UP000468766">
    <property type="component" value="Unassembled WGS sequence"/>
</dbReference>
<evidence type="ECO:0000313" key="2">
    <source>
        <dbReference type="Proteomes" id="UP000468766"/>
    </source>
</evidence>
<keyword evidence="2" id="KW-1185">Reference proteome</keyword>
<accession>A0A6I0EWK7</accession>
<dbReference type="AlphaFoldDB" id="A0A6I0EWK7"/>
<name>A0A6I0EWK7_9FIRM</name>
<dbReference type="OrthoDB" id="9842428at2"/>
<protein>
    <submittedName>
        <fullName evidence="1">Uncharacterized protein</fullName>
    </submittedName>
</protein>
<organism evidence="1 2">
    <name type="scientific">Heliorestis acidaminivorans</name>
    <dbReference type="NCBI Taxonomy" id="553427"/>
    <lineage>
        <taxon>Bacteria</taxon>
        <taxon>Bacillati</taxon>
        <taxon>Bacillota</taxon>
        <taxon>Clostridia</taxon>
        <taxon>Eubacteriales</taxon>
        <taxon>Heliobacteriaceae</taxon>
        <taxon>Heliorestis</taxon>
    </lineage>
</organism>